<proteinExistence type="predicted"/>
<dbReference type="AlphaFoldDB" id="A0A8S1V0L8"/>
<dbReference type="OMA" id="FIVELDI"/>
<organism evidence="2 3">
    <name type="scientific">Paramecium octaurelia</name>
    <dbReference type="NCBI Taxonomy" id="43137"/>
    <lineage>
        <taxon>Eukaryota</taxon>
        <taxon>Sar</taxon>
        <taxon>Alveolata</taxon>
        <taxon>Ciliophora</taxon>
        <taxon>Intramacronucleata</taxon>
        <taxon>Oligohymenophorea</taxon>
        <taxon>Peniculida</taxon>
        <taxon>Parameciidae</taxon>
        <taxon>Paramecium</taxon>
    </lineage>
</organism>
<dbReference type="Proteomes" id="UP000683925">
    <property type="component" value="Unassembled WGS sequence"/>
</dbReference>
<protein>
    <submittedName>
        <fullName evidence="2">Uncharacterized protein</fullName>
    </submittedName>
</protein>
<accession>A0A8S1V0L8</accession>
<dbReference type="OrthoDB" id="10497504at2759"/>
<keyword evidence="1" id="KW-0175">Coiled coil</keyword>
<name>A0A8S1V0L8_PAROT</name>
<sequence length="429" mass="51046">MDQMKLDSREVDSREVELLITFNPSKEKNRTSLQIQEGVVLEELIEFLQLYKNIEFKNFQCYSEQKQQNLKLDENFKYVKEMDTLIISAEIEFIVELDIGGVIENKLVRLSQLDTIKDLKENLQKYLNEGSKQEQINFEIYKDGFLQTDEGITIYNLLNLKENLIQPKIKAKSNNQNCLCSEQNNKKSSNKQEIVQMQTDSQLSELQLLKELINSKFKILEMSLMKTLEESQKKILKELEFYERDIRVQKQLQKESNINNSDWIYQKFKSFKEYKKNCLEHVQFIVIGLKKFQFNLLKEQEKINQQYKKDAIPPKKLMKKQQSNVNTKNKLQNLQVEIAPNTTFNELIEYFQWCYPIEFNQYTQVFGPTKYWRGFSQEEIKDVSLSDSIDQYQGNKIKFGPFHIIRPIFRKDSFLAMINMYGLKNECQV</sequence>
<comment type="caution">
    <text evidence="2">The sequence shown here is derived from an EMBL/GenBank/DDBJ whole genome shotgun (WGS) entry which is preliminary data.</text>
</comment>
<feature type="coiled-coil region" evidence="1">
    <location>
        <begin position="109"/>
        <end position="136"/>
    </location>
</feature>
<gene>
    <name evidence="2" type="ORF">POCTA_138.1.T0550205</name>
</gene>
<evidence type="ECO:0000313" key="2">
    <source>
        <dbReference type="EMBL" id="CAD8170491.1"/>
    </source>
</evidence>
<reference evidence="2" key="1">
    <citation type="submission" date="2021-01" db="EMBL/GenBank/DDBJ databases">
        <authorList>
            <consortium name="Genoscope - CEA"/>
            <person name="William W."/>
        </authorList>
    </citation>
    <scope>NUCLEOTIDE SEQUENCE</scope>
</reference>
<evidence type="ECO:0000313" key="3">
    <source>
        <dbReference type="Proteomes" id="UP000683925"/>
    </source>
</evidence>
<keyword evidence="3" id="KW-1185">Reference proteome</keyword>
<dbReference type="EMBL" id="CAJJDP010000055">
    <property type="protein sequence ID" value="CAD8170491.1"/>
    <property type="molecule type" value="Genomic_DNA"/>
</dbReference>
<evidence type="ECO:0000256" key="1">
    <source>
        <dbReference type="SAM" id="Coils"/>
    </source>
</evidence>